<dbReference type="AlphaFoldDB" id="A0A3E1Y740"/>
<name>A0A3E1Y740_9BACT</name>
<evidence type="ECO:0000313" key="2">
    <source>
        <dbReference type="EMBL" id="RFS20739.1"/>
    </source>
</evidence>
<sequence length="507" mass="59530">MELKNSNSFSIKKIFFQTRESRNYFAVTTLVSIVGFVVFKYFFSFPNFIHGDSFVYIAMARNNVEVETYPIGYPMFLRFFSVFSKSDYLLVTIQFLLLQFSTLYFVFSIFCLFNLARVAKIILLIFVVCNPINLFLSNYISTDTFFLSFSLIWFTQVLWLMRVTSFKLLTINILLLAFLFMIRYNALYYPLVTLFSIIISRKNIISRLIGLGISCLFIFCYIKYTSKGFEKITGVNQFSPFSGWQLANNALYAYRYVDSSDLKKLPIRYKKIDKIVREYFDTTRDVKKYPVETLKASTVYMWDPSSPLNLYMNKIFKDDSTSKPLQKWAFVAPMMKDYGSVLIKAYPKEFFIYYILPNSLKYYNPPLEFLAEYNGGKDSISIVAKDWFDYKDPLVHNRIKRPDFSFLRFYSLIVASMNVMLLLNIASYFLLGIYRRFKDSKSFVLLIILIWAVNMAFSIFASSIALRFQLFPIILDFSLALVLTDYLVRMAFYSKPEVDNISLIELE</sequence>
<keyword evidence="1" id="KW-0812">Transmembrane</keyword>
<feature type="transmembrane region" description="Helical" evidence="1">
    <location>
        <begin position="21"/>
        <end position="43"/>
    </location>
</feature>
<dbReference type="RefSeq" id="WP_116977457.1">
    <property type="nucleotide sequence ID" value="NZ_QPMM01000010.1"/>
</dbReference>
<evidence type="ECO:0008006" key="4">
    <source>
        <dbReference type="Google" id="ProtNLM"/>
    </source>
</evidence>
<evidence type="ECO:0000313" key="3">
    <source>
        <dbReference type="Proteomes" id="UP000260644"/>
    </source>
</evidence>
<dbReference type="OrthoDB" id="636847at2"/>
<feature type="transmembrane region" description="Helical" evidence="1">
    <location>
        <begin position="88"/>
        <end position="114"/>
    </location>
</feature>
<keyword evidence="1" id="KW-1133">Transmembrane helix</keyword>
<keyword evidence="1" id="KW-0472">Membrane</keyword>
<feature type="transmembrane region" description="Helical" evidence="1">
    <location>
        <begin position="204"/>
        <end position="222"/>
    </location>
</feature>
<keyword evidence="3" id="KW-1185">Reference proteome</keyword>
<dbReference type="EMBL" id="QPMM01000010">
    <property type="protein sequence ID" value="RFS20739.1"/>
    <property type="molecule type" value="Genomic_DNA"/>
</dbReference>
<proteinExistence type="predicted"/>
<evidence type="ECO:0000256" key="1">
    <source>
        <dbReference type="SAM" id="Phobius"/>
    </source>
</evidence>
<gene>
    <name evidence="2" type="ORF">DVR12_19475</name>
</gene>
<feature type="transmembrane region" description="Helical" evidence="1">
    <location>
        <begin position="121"/>
        <end position="139"/>
    </location>
</feature>
<dbReference type="Proteomes" id="UP000260644">
    <property type="component" value="Unassembled WGS sequence"/>
</dbReference>
<feature type="transmembrane region" description="Helical" evidence="1">
    <location>
        <begin position="443"/>
        <end position="464"/>
    </location>
</feature>
<protein>
    <recommendedName>
        <fullName evidence="4">Glycosyltransferase RgtA/B/C/D-like domain-containing protein</fullName>
    </recommendedName>
</protein>
<organism evidence="2 3">
    <name type="scientific">Chitinophaga silvatica</name>
    <dbReference type="NCBI Taxonomy" id="2282649"/>
    <lineage>
        <taxon>Bacteria</taxon>
        <taxon>Pseudomonadati</taxon>
        <taxon>Bacteroidota</taxon>
        <taxon>Chitinophagia</taxon>
        <taxon>Chitinophagales</taxon>
        <taxon>Chitinophagaceae</taxon>
        <taxon>Chitinophaga</taxon>
    </lineage>
</organism>
<feature type="transmembrane region" description="Helical" evidence="1">
    <location>
        <begin position="409"/>
        <end position="431"/>
    </location>
</feature>
<reference evidence="2 3" key="1">
    <citation type="submission" date="2018-07" db="EMBL/GenBank/DDBJ databases">
        <title>Chitinophaga K2CV101002-2 sp. nov., isolated from a monsoon evergreen broad-leaved forest soil.</title>
        <authorList>
            <person name="Lv Y."/>
        </authorList>
    </citation>
    <scope>NUCLEOTIDE SEQUENCE [LARGE SCALE GENOMIC DNA]</scope>
    <source>
        <strain evidence="2 3">GDMCC 1.1288</strain>
    </source>
</reference>
<accession>A0A3E1Y740</accession>
<comment type="caution">
    <text evidence="2">The sequence shown here is derived from an EMBL/GenBank/DDBJ whole genome shotgun (WGS) entry which is preliminary data.</text>
</comment>